<feature type="domain" description="Reverse transcriptase" evidence="3">
    <location>
        <begin position="104"/>
        <end position="355"/>
    </location>
</feature>
<feature type="region of interest" description="Disordered" evidence="2">
    <location>
        <begin position="1"/>
        <end position="32"/>
    </location>
</feature>
<dbReference type="eggNOG" id="COG3344">
    <property type="taxonomic scope" value="Bacteria"/>
</dbReference>
<organism evidence="4 5">
    <name type="scientific">Vibrio navarrensis</name>
    <dbReference type="NCBI Taxonomy" id="29495"/>
    <lineage>
        <taxon>Bacteria</taxon>
        <taxon>Pseudomonadati</taxon>
        <taxon>Pseudomonadota</taxon>
        <taxon>Gammaproteobacteria</taxon>
        <taxon>Vibrionales</taxon>
        <taxon>Vibrionaceae</taxon>
        <taxon>Vibrio</taxon>
    </lineage>
</organism>
<dbReference type="CDD" id="cd01651">
    <property type="entry name" value="RT_G2_intron"/>
    <property type="match status" value="1"/>
</dbReference>
<dbReference type="InterPro" id="IPR051083">
    <property type="entry name" value="GrpII_Intron_Splice-Mob/Def"/>
</dbReference>
<name>A0A099LRG5_9VIBR</name>
<proteinExistence type="inferred from homology"/>
<comment type="caution">
    <text evidence="4">The sequence shown here is derived from an EMBL/GenBank/DDBJ whole genome shotgun (WGS) entry which is preliminary data.</text>
</comment>
<dbReference type="SUPFAM" id="SSF56672">
    <property type="entry name" value="DNA/RNA polymerases"/>
    <property type="match status" value="1"/>
</dbReference>
<dbReference type="InterPro" id="IPR030931">
    <property type="entry name" value="Group_II_RT_mat"/>
</dbReference>
<evidence type="ECO:0000256" key="1">
    <source>
        <dbReference type="ARBA" id="ARBA00034120"/>
    </source>
</evidence>
<reference evidence="4 5" key="1">
    <citation type="submission" date="2014-04" db="EMBL/GenBank/DDBJ databases">
        <title>Genome sequencing of Vibrio navarrensis strains.</title>
        <authorList>
            <person name="Gladney L.M."/>
            <person name="Katz L.S."/>
            <person name="Marino-Ramirez L."/>
            <person name="Jordan I.K."/>
        </authorList>
    </citation>
    <scope>NUCLEOTIDE SEQUENCE [LARGE SCALE GENOMIC DNA]</scope>
    <source>
        <strain evidence="4 5">ATCC 51183</strain>
    </source>
</reference>
<dbReference type="PANTHER" id="PTHR34047">
    <property type="entry name" value="NUCLEAR INTRON MATURASE 1, MITOCHONDRIAL-RELATED"/>
    <property type="match status" value="1"/>
</dbReference>
<dbReference type="RefSeq" id="WP_052079626.1">
    <property type="nucleotide sequence ID" value="NZ_MPKB01000077.1"/>
</dbReference>
<evidence type="ECO:0000256" key="2">
    <source>
        <dbReference type="SAM" id="MobiDB-lite"/>
    </source>
</evidence>
<comment type="similarity">
    <text evidence="1">Belongs to the bacterial reverse transcriptase family.</text>
</comment>
<dbReference type="EMBL" id="JMCG01000001">
    <property type="protein sequence ID" value="KGK10818.1"/>
    <property type="molecule type" value="Genomic_DNA"/>
</dbReference>
<keyword evidence="5" id="KW-1185">Reference proteome</keyword>
<dbReference type="Pfam" id="PF00078">
    <property type="entry name" value="RVT_1"/>
    <property type="match status" value="1"/>
</dbReference>
<dbReference type="Proteomes" id="UP000029994">
    <property type="component" value="Unassembled WGS sequence"/>
</dbReference>
<dbReference type="PANTHER" id="PTHR34047:SF8">
    <property type="entry name" value="PROTEIN YKFC"/>
    <property type="match status" value="1"/>
</dbReference>
<feature type="compositionally biased region" description="Polar residues" evidence="2">
    <location>
        <begin position="21"/>
        <end position="32"/>
    </location>
</feature>
<dbReference type="PROSITE" id="PS50878">
    <property type="entry name" value="RT_POL"/>
    <property type="match status" value="1"/>
</dbReference>
<evidence type="ECO:0000259" key="3">
    <source>
        <dbReference type="PROSITE" id="PS50878"/>
    </source>
</evidence>
<evidence type="ECO:0000313" key="4">
    <source>
        <dbReference type="EMBL" id="KGK10818.1"/>
    </source>
</evidence>
<sequence>MKQTNKTRKTDAESAEGSILTKGNGQQSNHGQTQSWIPVMSKLVAIRKLAAQNKTLKFNNLLHLITEELLMECFYTLKRDSAAGIDGVTWDKYQLFSKQLIKQLCEDIQSGRYKPKPARRIYIPKQDGSQRPLNILCIRDKIVQQAVSKVLESIYESDFMGFSYGFRPERNQHQALDALYVALNRRKINWVLDLDITKFFDTVEHDWLIQFLEHRVADKPLLKIITKWLKVGYVDEHNQRVKSLLGTPQGSVISPLLANVYLHYTFDLWLNRERHRSATGDVIMVRYADDAVIGFQHKNDANACLEGLKRRLSQFGLSVHPDKTKLIHFGRFAFEDFKRGKVQRPGTFDFLGFTHYCDLTKSRKAIMIKRKTIKKRLISKIKWVRQELKKRLHLPPWKVGKWLNQIIRGHINYYGVPMNGSSLNLFITEITNAWLKQLRRRSQRHKMTWSRFRKLVDYWIPKARIVHPYPEQRFDVRPKVGAVCVSSARTDLCGG</sequence>
<gene>
    <name evidence="4" type="ORF">EA26_05690</name>
</gene>
<accession>A0A099LRG5</accession>
<evidence type="ECO:0000313" key="5">
    <source>
        <dbReference type="Proteomes" id="UP000029994"/>
    </source>
</evidence>
<dbReference type="STRING" id="29495.EA26_05690"/>
<dbReference type="InterPro" id="IPR043502">
    <property type="entry name" value="DNA/RNA_pol_sf"/>
</dbReference>
<dbReference type="NCBIfam" id="TIGR04416">
    <property type="entry name" value="group_II_RT_mat"/>
    <property type="match status" value="1"/>
</dbReference>
<protein>
    <recommendedName>
        <fullName evidence="3">Reverse transcriptase domain-containing protein</fullName>
    </recommendedName>
</protein>
<dbReference type="AlphaFoldDB" id="A0A099LRG5"/>
<dbReference type="InterPro" id="IPR000477">
    <property type="entry name" value="RT_dom"/>
</dbReference>